<dbReference type="InterPro" id="IPR012338">
    <property type="entry name" value="Beta-lactam/transpept-like"/>
</dbReference>
<keyword evidence="3" id="KW-1003">Cell membrane</keyword>
<keyword evidence="9" id="KW-0133">Cell shape</keyword>
<keyword evidence="13" id="KW-0961">Cell wall biogenesis/degradation</keyword>
<evidence type="ECO:0000256" key="6">
    <source>
        <dbReference type="ARBA" id="ARBA00022670"/>
    </source>
</evidence>
<dbReference type="PANTHER" id="PTHR30627">
    <property type="entry name" value="PEPTIDOGLYCAN D,D-TRANSPEPTIDASE"/>
    <property type="match status" value="1"/>
</dbReference>
<dbReference type="GO" id="GO:0008658">
    <property type="term" value="F:penicillin binding"/>
    <property type="evidence" value="ECO:0007669"/>
    <property type="project" value="InterPro"/>
</dbReference>
<feature type="domain" description="Penicillin-binding protein dimerisation" evidence="16">
    <location>
        <begin position="77"/>
        <end position="243"/>
    </location>
</feature>
<keyword evidence="5" id="KW-0121">Carboxypeptidase</keyword>
<evidence type="ECO:0000256" key="7">
    <source>
        <dbReference type="ARBA" id="ARBA00022692"/>
    </source>
</evidence>
<dbReference type="EMBL" id="AZHW01000653">
    <property type="protein sequence ID" value="ETW97530.1"/>
    <property type="molecule type" value="Genomic_DNA"/>
</dbReference>
<evidence type="ECO:0000256" key="2">
    <source>
        <dbReference type="ARBA" id="ARBA00004236"/>
    </source>
</evidence>
<evidence type="ECO:0000256" key="14">
    <source>
        <dbReference type="SAM" id="Phobius"/>
    </source>
</evidence>
<dbReference type="SUPFAM" id="SSF56519">
    <property type="entry name" value="Penicillin binding protein dimerisation domain"/>
    <property type="match status" value="1"/>
</dbReference>
<evidence type="ECO:0000256" key="12">
    <source>
        <dbReference type="ARBA" id="ARBA00023136"/>
    </source>
</evidence>
<dbReference type="AlphaFoldDB" id="W4LII8"/>
<dbReference type="GO" id="GO:0071972">
    <property type="term" value="F:peptidoglycan L,D-transpeptidase activity"/>
    <property type="evidence" value="ECO:0007669"/>
    <property type="project" value="TreeGrafter"/>
</dbReference>
<dbReference type="InterPro" id="IPR036138">
    <property type="entry name" value="PBP_dimer_sf"/>
</dbReference>
<comment type="subcellular location">
    <subcellularLocation>
        <location evidence="2">Cell membrane</location>
    </subcellularLocation>
    <subcellularLocation>
        <location evidence="1">Membrane</location>
        <topology evidence="1">Single-pass membrane protein</topology>
    </subcellularLocation>
</comment>
<dbReference type="PANTHER" id="PTHR30627:SF2">
    <property type="entry name" value="PEPTIDOGLYCAN D,D-TRANSPEPTIDASE MRDA"/>
    <property type="match status" value="1"/>
</dbReference>
<dbReference type="Gene3D" id="3.30.1390.30">
    <property type="entry name" value="Penicillin-binding protein 2a, domain 3"/>
    <property type="match status" value="1"/>
</dbReference>
<dbReference type="GO" id="GO:0071555">
    <property type="term" value="P:cell wall organization"/>
    <property type="evidence" value="ECO:0007669"/>
    <property type="project" value="UniProtKB-KW"/>
</dbReference>
<evidence type="ECO:0000256" key="3">
    <source>
        <dbReference type="ARBA" id="ARBA00022475"/>
    </source>
</evidence>
<name>W4LII8_ENTF1</name>
<reference evidence="17 18" key="1">
    <citation type="journal article" date="2014" name="Nature">
        <title>An environmental bacterial taxon with a large and distinct metabolic repertoire.</title>
        <authorList>
            <person name="Wilson M.C."/>
            <person name="Mori T."/>
            <person name="Ruckert C."/>
            <person name="Uria A.R."/>
            <person name="Helf M.J."/>
            <person name="Takada K."/>
            <person name="Gernert C."/>
            <person name="Steffens U.A."/>
            <person name="Heycke N."/>
            <person name="Schmitt S."/>
            <person name="Rinke C."/>
            <person name="Helfrich E.J."/>
            <person name="Brachmann A.O."/>
            <person name="Gurgui C."/>
            <person name="Wakimoto T."/>
            <person name="Kracht M."/>
            <person name="Crusemann M."/>
            <person name="Hentschel U."/>
            <person name="Abe I."/>
            <person name="Matsunaga S."/>
            <person name="Kalinowski J."/>
            <person name="Takeyama H."/>
            <person name="Piel J."/>
        </authorList>
    </citation>
    <scope>NUCLEOTIDE SEQUENCE [LARGE SCALE GENOMIC DNA]</scope>
    <source>
        <strain evidence="18">TSY1</strain>
    </source>
</reference>
<dbReference type="InterPro" id="IPR017790">
    <property type="entry name" value="Penicillin-binding_protein_2"/>
</dbReference>
<dbReference type="NCBIfam" id="TIGR03423">
    <property type="entry name" value="pbp2_mrdA"/>
    <property type="match status" value="1"/>
</dbReference>
<protein>
    <recommendedName>
        <fullName evidence="19">Penicillin-binding protein 2</fullName>
    </recommendedName>
</protein>
<dbReference type="Proteomes" id="UP000019141">
    <property type="component" value="Unassembled WGS sequence"/>
</dbReference>
<dbReference type="FunFam" id="3.40.710.10:FF:000024">
    <property type="entry name" value="Penicillin-binding protein 2"/>
    <property type="match status" value="1"/>
</dbReference>
<evidence type="ECO:0000256" key="8">
    <source>
        <dbReference type="ARBA" id="ARBA00022801"/>
    </source>
</evidence>
<evidence type="ECO:0000256" key="11">
    <source>
        <dbReference type="ARBA" id="ARBA00022989"/>
    </source>
</evidence>
<dbReference type="PATRIC" id="fig|1429438.4.peg.4313"/>
<feature type="transmembrane region" description="Helical" evidence="14">
    <location>
        <begin position="33"/>
        <end position="52"/>
    </location>
</feature>
<evidence type="ECO:0000313" key="18">
    <source>
        <dbReference type="Proteomes" id="UP000019141"/>
    </source>
</evidence>
<keyword evidence="7 14" id="KW-0812">Transmembrane</keyword>
<dbReference type="InterPro" id="IPR050515">
    <property type="entry name" value="Beta-lactam/transpept"/>
</dbReference>
<sequence length="634" mass="70297">MRQSERPLGVPTAGRTYVQRLSPSNDEGLRRRLWGIGALILLGFAVLSVRIWHLQVIEGEHFLQLSEQNRLRDRQVKSLRGRILDRHGRILADNRPAYSLLAMTEDLPDADVLRTSLQLLDVTIEPSTLASLRTKATFQPISIQQDVHRDQVAYFAEHWMDFPGLYLDVEPLRLYPYEPLAAHLLGYLGQISESQLEQDRYHSYAPGTMIGQSGLERVYESHLRGVPGIRRVEVDTYGRETKQLAAKPPQPGANLVTTLDFDLQRMAEELLDAESHTGSIVVLDPRNGQVLAMASRPAFDPNIFASRLSSAAWNALTTHPKNPLHNRAIQGQYPPGSVFKMITALAVLEEGVATERTQVCCPGHYVYGRRVYRDWKRTGHGCVTVYEALAQSCDVYFYHMGQELGIDRLAHYAKAFGLGQVTGFAPQREARGLVPSSQWKRRARGEPWYGGETLSVAIGQGYTSVSPLQVANFIATLANGGTLYQPYAVLRQESPSGAVLDVLKPKIMGQLDLQTKHLQTVVKGMWGVVNDARGTGRRARHPDIEIAGKTGTAQVVRLGKERGAKGQALLPEHLRDHAWFTAFAPVDNPRIVVVVMIENAGKGGSRFAGFAKTLIEAHLQGQTTLPSDLAAKNH</sequence>
<keyword evidence="10" id="KW-0573">Peptidoglycan synthesis</keyword>
<evidence type="ECO:0000259" key="16">
    <source>
        <dbReference type="Pfam" id="PF03717"/>
    </source>
</evidence>
<dbReference type="Gene3D" id="3.90.1310.10">
    <property type="entry name" value="Penicillin-binding protein 2a (Domain 2)"/>
    <property type="match status" value="1"/>
</dbReference>
<accession>W4LII8</accession>
<proteinExistence type="predicted"/>
<dbReference type="GO" id="GO:0006508">
    <property type="term" value="P:proteolysis"/>
    <property type="evidence" value="ECO:0007669"/>
    <property type="project" value="UniProtKB-KW"/>
</dbReference>
<dbReference type="InterPro" id="IPR005311">
    <property type="entry name" value="PBP_dimer"/>
</dbReference>
<keyword evidence="11 14" id="KW-1133">Transmembrane helix</keyword>
<keyword evidence="6" id="KW-0645">Protease</keyword>
<comment type="caution">
    <text evidence="17">The sequence shown here is derived from an EMBL/GenBank/DDBJ whole genome shotgun (WGS) entry which is preliminary data.</text>
</comment>
<evidence type="ECO:0000313" key="17">
    <source>
        <dbReference type="EMBL" id="ETW97530.1"/>
    </source>
</evidence>
<evidence type="ECO:0000256" key="13">
    <source>
        <dbReference type="ARBA" id="ARBA00023316"/>
    </source>
</evidence>
<organism evidence="17 18">
    <name type="scientific">Entotheonella factor</name>
    <dbReference type="NCBI Taxonomy" id="1429438"/>
    <lineage>
        <taxon>Bacteria</taxon>
        <taxon>Pseudomonadati</taxon>
        <taxon>Nitrospinota/Tectimicrobiota group</taxon>
        <taxon>Candidatus Tectimicrobiota</taxon>
        <taxon>Candidatus Entotheonellia</taxon>
        <taxon>Candidatus Entotheonellales</taxon>
        <taxon>Candidatus Entotheonellaceae</taxon>
        <taxon>Candidatus Entotheonella</taxon>
    </lineage>
</organism>
<dbReference type="HOGENOM" id="CLU_009289_1_2_7"/>
<dbReference type="InterPro" id="IPR001460">
    <property type="entry name" value="PCN-bd_Tpept"/>
</dbReference>
<evidence type="ECO:0000256" key="10">
    <source>
        <dbReference type="ARBA" id="ARBA00022984"/>
    </source>
</evidence>
<dbReference type="Pfam" id="PF00905">
    <property type="entry name" value="Transpeptidase"/>
    <property type="match status" value="1"/>
</dbReference>
<feature type="domain" description="Penicillin-binding protein transpeptidase" evidence="15">
    <location>
        <begin position="278"/>
        <end position="608"/>
    </location>
</feature>
<dbReference type="SUPFAM" id="SSF56601">
    <property type="entry name" value="beta-lactamase/transpeptidase-like"/>
    <property type="match status" value="1"/>
</dbReference>
<evidence type="ECO:0000256" key="9">
    <source>
        <dbReference type="ARBA" id="ARBA00022960"/>
    </source>
</evidence>
<keyword evidence="12 14" id="KW-0472">Membrane</keyword>
<keyword evidence="4" id="KW-0997">Cell inner membrane</keyword>
<evidence type="ECO:0000259" key="15">
    <source>
        <dbReference type="Pfam" id="PF00905"/>
    </source>
</evidence>
<gene>
    <name evidence="17" type="ORF">ETSY1_22345</name>
</gene>
<keyword evidence="8" id="KW-0378">Hydrolase</keyword>
<evidence type="ECO:0008006" key="19">
    <source>
        <dbReference type="Google" id="ProtNLM"/>
    </source>
</evidence>
<dbReference type="GO" id="GO:0005886">
    <property type="term" value="C:plasma membrane"/>
    <property type="evidence" value="ECO:0007669"/>
    <property type="project" value="UniProtKB-SubCell"/>
</dbReference>
<dbReference type="GO" id="GO:0009002">
    <property type="term" value="F:serine-type D-Ala-D-Ala carboxypeptidase activity"/>
    <property type="evidence" value="ECO:0007669"/>
    <property type="project" value="InterPro"/>
</dbReference>
<evidence type="ECO:0000256" key="5">
    <source>
        <dbReference type="ARBA" id="ARBA00022645"/>
    </source>
</evidence>
<keyword evidence="18" id="KW-1185">Reference proteome</keyword>
<dbReference type="Pfam" id="PF03717">
    <property type="entry name" value="PBP_dimer"/>
    <property type="match status" value="1"/>
</dbReference>
<dbReference type="GO" id="GO:0009252">
    <property type="term" value="P:peptidoglycan biosynthetic process"/>
    <property type="evidence" value="ECO:0007669"/>
    <property type="project" value="UniProtKB-KW"/>
</dbReference>
<dbReference type="GO" id="GO:0008360">
    <property type="term" value="P:regulation of cell shape"/>
    <property type="evidence" value="ECO:0007669"/>
    <property type="project" value="UniProtKB-KW"/>
</dbReference>
<evidence type="ECO:0000256" key="1">
    <source>
        <dbReference type="ARBA" id="ARBA00004167"/>
    </source>
</evidence>
<dbReference type="Gene3D" id="3.40.710.10">
    <property type="entry name" value="DD-peptidase/beta-lactamase superfamily"/>
    <property type="match status" value="1"/>
</dbReference>
<evidence type="ECO:0000256" key="4">
    <source>
        <dbReference type="ARBA" id="ARBA00022519"/>
    </source>
</evidence>